<dbReference type="STRING" id="490829.SAMN05421850_11033"/>
<gene>
    <name evidence="2" type="ORF">SAMN05421850_11033</name>
</gene>
<protein>
    <submittedName>
        <fullName evidence="2">Acetyltransferase (GNAT) family protein</fullName>
    </submittedName>
</protein>
<keyword evidence="2" id="KW-0808">Transferase</keyword>
<feature type="domain" description="N-acetyltransferase" evidence="1">
    <location>
        <begin position="2"/>
        <end position="149"/>
    </location>
</feature>
<dbReference type="Pfam" id="PF00583">
    <property type="entry name" value="Acetyltransf_1"/>
    <property type="match status" value="1"/>
</dbReference>
<name>A0A1G8RWA1_9RHOB</name>
<proteinExistence type="predicted"/>
<dbReference type="EMBL" id="FNEB01000010">
    <property type="protein sequence ID" value="SDJ21209.1"/>
    <property type="molecule type" value="Genomic_DNA"/>
</dbReference>
<dbReference type="InterPro" id="IPR016181">
    <property type="entry name" value="Acyl_CoA_acyltransferase"/>
</dbReference>
<dbReference type="AlphaFoldDB" id="A0A1G8RWA1"/>
<dbReference type="InterPro" id="IPR000182">
    <property type="entry name" value="GNAT_dom"/>
</dbReference>
<organism evidence="2 3">
    <name type="scientific">Lutimaribacter saemankumensis</name>
    <dbReference type="NCBI Taxonomy" id="490829"/>
    <lineage>
        <taxon>Bacteria</taxon>
        <taxon>Pseudomonadati</taxon>
        <taxon>Pseudomonadota</taxon>
        <taxon>Alphaproteobacteria</taxon>
        <taxon>Rhodobacterales</taxon>
        <taxon>Roseobacteraceae</taxon>
        <taxon>Lutimaribacter</taxon>
    </lineage>
</organism>
<evidence type="ECO:0000313" key="3">
    <source>
        <dbReference type="Proteomes" id="UP000199340"/>
    </source>
</evidence>
<dbReference type="RefSeq" id="WP_245723425.1">
    <property type="nucleotide sequence ID" value="NZ_FNEB01000010.1"/>
</dbReference>
<dbReference type="SUPFAM" id="SSF55729">
    <property type="entry name" value="Acyl-CoA N-acyltransferases (Nat)"/>
    <property type="match status" value="1"/>
</dbReference>
<evidence type="ECO:0000259" key="1">
    <source>
        <dbReference type="PROSITE" id="PS51186"/>
    </source>
</evidence>
<evidence type="ECO:0000313" key="2">
    <source>
        <dbReference type="EMBL" id="SDJ21209.1"/>
    </source>
</evidence>
<reference evidence="2 3" key="1">
    <citation type="submission" date="2016-10" db="EMBL/GenBank/DDBJ databases">
        <authorList>
            <person name="de Groot N.N."/>
        </authorList>
    </citation>
    <scope>NUCLEOTIDE SEQUENCE [LARGE SCALE GENOMIC DNA]</scope>
    <source>
        <strain evidence="2 3">DSM 28010</strain>
    </source>
</reference>
<accession>A0A1G8RWA1</accession>
<dbReference type="PROSITE" id="PS51186">
    <property type="entry name" value="GNAT"/>
    <property type="match status" value="1"/>
</dbReference>
<dbReference type="Gene3D" id="3.40.630.30">
    <property type="match status" value="1"/>
</dbReference>
<dbReference type="GO" id="GO:0016747">
    <property type="term" value="F:acyltransferase activity, transferring groups other than amino-acyl groups"/>
    <property type="evidence" value="ECO:0007669"/>
    <property type="project" value="InterPro"/>
</dbReference>
<dbReference type="Proteomes" id="UP000199340">
    <property type="component" value="Unassembled WGS sequence"/>
</dbReference>
<keyword evidence="3" id="KW-1185">Reference proteome</keyword>
<sequence length="149" mass="16340">MTALHIASIEDLPRLLPMVAAYHAEEGIQSDEAHLTAALTPLLEGTPLGVAYLIGPRRSPVGYIVISFGYSVELGGIDGVIDEFWIRPPVRGRGMGMDVLLGLVPALAQHGLCGLSLEVDRENTRAQRLYTRAGFRLRDKYSLMTRVLR</sequence>